<protein>
    <recommendedName>
        <fullName evidence="2">FH2 domain-containing protein</fullName>
    </recommendedName>
</protein>
<dbReference type="Gene3D" id="1.20.58.2220">
    <property type="entry name" value="Formin, FH2 domain"/>
    <property type="match status" value="1"/>
</dbReference>
<evidence type="ECO:0000313" key="4">
    <source>
        <dbReference type="Proteomes" id="UP000322234"/>
    </source>
</evidence>
<evidence type="ECO:0000313" key="3">
    <source>
        <dbReference type="EMBL" id="MXQ85806.1"/>
    </source>
</evidence>
<dbReference type="SUPFAM" id="SSF101447">
    <property type="entry name" value="Formin homology 2 domain (FH2 domain)"/>
    <property type="match status" value="1"/>
</dbReference>
<organism evidence="3 4">
    <name type="scientific">Bos mutus</name>
    <name type="common">wild yak</name>
    <dbReference type="NCBI Taxonomy" id="72004"/>
    <lineage>
        <taxon>Eukaryota</taxon>
        <taxon>Metazoa</taxon>
        <taxon>Chordata</taxon>
        <taxon>Craniata</taxon>
        <taxon>Vertebrata</taxon>
        <taxon>Euteleostomi</taxon>
        <taxon>Mammalia</taxon>
        <taxon>Eutheria</taxon>
        <taxon>Laurasiatheria</taxon>
        <taxon>Artiodactyla</taxon>
        <taxon>Ruminantia</taxon>
        <taxon>Pecora</taxon>
        <taxon>Bovidae</taxon>
        <taxon>Bovinae</taxon>
        <taxon>Bos</taxon>
    </lineage>
</organism>
<gene>
    <name evidence="3" type="ORF">E5288_WYG016437</name>
</gene>
<dbReference type="InterPro" id="IPR042201">
    <property type="entry name" value="FH2_Formin_sf"/>
</dbReference>
<dbReference type="AlphaFoldDB" id="A0A6B0RCQ6"/>
<evidence type="ECO:0000256" key="1">
    <source>
        <dbReference type="SAM" id="MobiDB-lite"/>
    </source>
</evidence>
<feature type="compositionally biased region" description="Basic residues" evidence="1">
    <location>
        <begin position="568"/>
        <end position="582"/>
    </location>
</feature>
<dbReference type="InterPro" id="IPR015425">
    <property type="entry name" value="FH2_Formin"/>
</dbReference>
<accession>A0A6B0RCQ6</accession>
<feature type="compositionally biased region" description="Basic and acidic residues" evidence="1">
    <location>
        <begin position="517"/>
        <end position="526"/>
    </location>
</feature>
<dbReference type="Proteomes" id="UP000322234">
    <property type="component" value="Unassembled WGS sequence"/>
</dbReference>
<feature type="region of interest" description="Disordered" evidence="1">
    <location>
        <begin position="623"/>
        <end position="708"/>
    </location>
</feature>
<proteinExistence type="predicted"/>
<dbReference type="PANTHER" id="PTHR46345:SF11">
    <property type="entry name" value="FORMIN-J-LIKE"/>
    <property type="match status" value="1"/>
</dbReference>
<sequence length="919" mass="100203">MDPLRGRRSGLDARLPPNSHLNGYSQLGKKKRMRSFYWKTIPEEQVRGKTNIWTLAASQQHHYQIDTKTVEELFGQQEDATMAPPSRRGGSLHSSSREAREEITLLDAKRSMNIGIFLKQFKKSPPSIVEDIHHGKSEHYGSETLREFLKLLPESEEIKKLKTFSGDVAKLSLADSFLHCLIQVPNYSLRIEAMVLKKEFLPSCSSLYTDMTILRKATKELMSCEELHSILHLVLQAGNIMNAGGYAGNAVGFKLSSLLKLADTKANKPGMNLLHFVAQEAQKKDAVLLNFSEKLLHVQEAARLSLDNTEAELHSLFVRTKSLKENIQRDRELCQQMEDFLQFALEKLAELEQWKRELQDEAHALIDFFCEDKDTVKLDECLQIFRDFCSRFNKAVKVQLVASPCFLSCLDFCLSSSQPGPCLWRKAGEFGFGRSSSENDVELLTKRGAEDLPPFLCCRPASPSYRPPTTRRSRLSLDTMADRELLSFLERSTDGPEELKPSNSSQGCLWQVPPDGACREPGEPRGQDSSLAHRPRALEGQEEAPHSTTAWANWLPAAHPDDPACALRRPRRSGVSTLRKRNSAPVGLDPVRSSPPLSPLALGIREHELVTGLAQFDLQAPKGLEEPPQLTGNDCSPMELVSVGDASPPSLGAPNSSPTTPVGRGARVGPSPVPQDGEAAPYEPRSAAPLSEGSSDPDSQDPGPLFCISDTSDCSLTLDCSEGANSRPLEGDPGEAGDGEGSVSPGAWETGGSQASSNPICSPTRLDSPAPARAPGLTRTMSQRQLRVKGGPEGAVPKDSGALRRAGSARTLRKGSESAEGPGAGAETPPKGRLKEANHTALGRGLHPLRFHLPMLCSWQLDFRRKAFGCPVVGTVFLKILPCSSPPATFGEVNGRESETAGQKSGAPRVLGLWGKPPL</sequence>
<keyword evidence="4" id="KW-1185">Reference proteome</keyword>
<reference evidence="3" key="1">
    <citation type="submission" date="2019-10" db="EMBL/GenBank/DDBJ databases">
        <title>The sequence and de novo assembly of the wild yak genome.</title>
        <authorList>
            <person name="Liu Y."/>
        </authorList>
    </citation>
    <scope>NUCLEOTIDE SEQUENCE [LARGE SCALE GENOMIC DNA]</scope>
    <source>
        <strain evidence="3">WY2019</strain>
    </source>
</reference>
<dbReference type="EMBL" id="VBQZ03000028">
    <property type="protein sequence ID" value="MXQ85806.1"/>
    <property type="molecule type" value="Genomic_DNA"/>
</dbReference>
<dbReference type="SMART" id="SM00498">
    <property type="entry name" value="FH2"/>
    <property type="match status" value="1"/>
</dbReference>
<name>A0A6B0RCQ6_9CETA</name>
<feature type="compositionally biased region" description="Basic and acidic residues" evidence="1">
    <location>
        <begin position="491"/>
        <end position="500"/>
    </location>
</feature>
<feature type="domain" description="FH2" evidence="2">
    <location>
        <begin position="23"/>
        <end position="418"/>
    </location>
</feature>
<dbReference type="PROSITE" id="PS51444">
    <property type="entry name" value="FH2"/>
    <property type="match status" value="1"/>
</dbReference>
<feature type="compositionally biased region" description="Polar residues" evidence="1">
    <location>
        <begin position="751"/>
        <end position="761"/>
    </location>
</feature>
<feature type="region of interest" description="Disordered" evidence="1">
    <location>
        <begin position="79"/>
        <end position="99"/>
    </location>
</feature>
<evidence type="ECO:0000259" key="2">
    <source>
        <dbReference type="PROSITE" id="PS51444"/>
    </source>
</evidence>
<feature type="compositionally biased region" description="Low complexity" evidence="1">
    <location>
        <begin position="818"/>
        <end position="831"/>
    </location>
</feature>
<feature type="region of interest" description="Disordered" evidence="1">
    <location>
        <begin position="1"/>
        <end position="26"/>
    </location>
</feature>
<feature type="region of interest" description="Disordered" evidence="1">
    <location>
        <begin position="725"/>
        <end position="833"/>
    </location>
</feature>
<dbReference type="Pfam" id="PF02181">
    <property type="entry name" value="FH2"/>
    <property type="match status" value="1"/>
</dbReference>
<comment type="caution">
    <text evidence="3">The sequence shown here is derived from an EMBL/GenBank/DDBJ whole genome shotgun (WGS) entry which is preliminary data.</text>
</comment>
<feature type="region of interest" description="Disordered" evidence="1">
    <location>
        <begin position="561"/>
        <end position="595"/>
    </location>
</feature>
<dbReference type="PANTHER" id="PTHR46345">
    <property type="entry name" value="INVERTED FORMIN-2"/>
    <property type="match status" value="1"/>
</dbReference>
<feature type="region of interest" description="Disordered" evidence="1">
    <location>
        <begin position="491"/>
        <end position="532"/>
    </location>
</feature>